<dbReference type="AlphaFoldDB" id="A0A5L4KDV2"/>
<keyword evidence="3" id="KW-0804">Transcription</keyword>
<feature type="domain" description="HTH cro/C1-type" evidence="4">
    <location>
        <begin position="7"/>
        <end position="61"/>
    </location>
</feature>
<dbReference type="InterPro" id="IPR036286">
    <property type="entry name" value="LexA/Signal_pep-like_sf"/>
</dbReference>
<keyword evidence="7" id="KW-1185">Reference proteome</keyword>
<dbReference type="SMART" id="SM00530">
    <property type="entry name" value="HTH_XRE"/>
    <property type="match status" value="1"/>
</dbReference>
<dbReference type="InterPro" id="IPR001387">
    <property type="entry name" value="Cro/C1-type_HTH"/>
</dbReference>
<dbReference type="EMBL" id="AABTCC010000023">
    <property type="protein sequence ID" value="EAI8859653.1"/>
    <property type="molecule type" value="Genomic_DNA"/>
</dbReference>
<sequence>MRLSKKIKEYRLEKGWTQYDLAKFSGVSLGSIKRYETDNGNITYANLEKIANALQKDISNFQNNKMSLSMSLSQDINLSPSQNKYVSKSQNLSPSKPLNTQNLKMSQNNISINIKEDTIYVPFFKDGAVSAGFGTEDFGNDCDFLPFKKQDLRLMFGAHSTANIGIIPCIGNSMQPTIEEGELVVFQQDNTQSEGAIYVVRFENELFVKRLKKSPLQLVSDNKEYEPISLGEFGEIEILGRVIGSYSINTKRF</sequence>
<dbReference type="CDD" id="cd06529">
    <property type="entry name" value="S24_LexA-like"/>
    <property type="match status" value="1"/>
</dbReference>
<dbReference type="Pfam" id="PF00717">
    <property type="entry name" value="Peptidase_S24"/>
    <property type="match status" value="1"/>
</dbReference>
<dbReference type="InterPro" id="IPR015927">
    <property type="entry name" value="Peptidase_S24_S26A/B/C"/>
</dbReference>
<proteinExistence type="predicted"/>
<dbReference type="Gene3D" id="1.10.260.40">
    <property type="entry name" value="lambda repressor-like DNA-binding domains"/>
    <property type="match status" value="1"/>
</dbReference>
<dbReference type="PANTHER" id="PTHR40661">
    <property type="match status" value="1"/>
</dbReference>
<dbReference type="PANTHER" id="PTHR40661:SF3">
    <property type="entry name" value="FELS-1 PROPHAGE TRANSCRIPTIONAL REGULATOR"/>
    <property type="match status" value="1"/>
</dbReference>
<dbReference type="SUPFAM" id="SSF51306">
    <property type="entry name" value="LexA/Signal peptidase"/>
    <property type="match status" value="1"/>
</dbReference>
<name>A0A5L4KDV2_CAMFE</name>
<evidence type="ECO:0000313" key="6">
    <source>
        <dbReference type="EMBL" id="EAK0453731.1"/>
    </source>
</evidence>
<dbReference type="Pfam" id="PF01381">
    <property type="entry name" value="HTH_3"/>
    <property type="match status" value="1"/>
</dbReference>
<evidence type="ECO:0000256" key="3">
    <source>
        <dbReference type="ARBA" id="ARBA00023163"/>
    </source>
</evidence>
<organism evidence="6">
    <name type="scientific">Campylobacter fetus</name>
    <dbReference type="NCBI Taxonomy" id="196"/>
    <lineage>
        <taxon>Bacteria</taxon>
        <taxon>Pseudomonadati</taxon>
        <taxon>Campylobacterota</taxon>
        <taxon>Epsilonproteobacteria</taxon>
        <taxon>Campylobacterales</taxon>
        <taxon>Campylobacteraceae</taxon>
        <taxon>Campylobacter</taxon>
    </lineage>
</organism>
<evidence type="ECO:0000313" key="5">
    <source>
        <dbReference type="EMBL" id="EAI8859653.1"/>
    </source>
</evidence>
<dbReference type="Proteomes" id="UP000535509">
    <property type="component" value="Unassembled WGS sequence"/>
</dbReference>
<dbReference type="EMBL" id="AACCXK010000025">
    <property type="protein sequence ID" value="EAK0453731.1"/>
    <property type="molecule type" value="Genomic_DNA"/>
</dbReference>
<keyword evidence="1" id="KW-0805">Transcription regulation</keyword>
<dbReference type="PROSITE" id="PS50943">
    <property type="entry name" value="HTH_CROC1"/>
    <property type="match status" value="1"/>
</dbReference>
<evidence type="ECO:0000259" key="4">
    <source>
        <dbReference type="PROSITE" id="PS50943"/>
    </source>
</evidence>
<evidence type="ECO:0000256" key="1">
    <source>
        <dbReference type="ARBA" id="ARBA00023015"/>
    </source>
</evidence>
<protein>
    <submittedName>
        <fullName evidence="6">LexA family transcriptional regulator</fullName>
    </submittedName>
</protein>
<comment type="caution">
    <text evidence="6">The sequence shown here is derived from an EMBL/GenBank/DDBJ whole genome shotgun (WGS) entry which is preliminary data.</text>
</comment>
<evidence type="ECO:0000313" key="7">
    <source>
        <dbReference type="Proteomes" id="UP000535509"/>
    </source>
</evidence>
<evidence type="ECO:0000256" key="2">
    <source>
        <dbReference type="ARBA" id="ARBA00023125"/>
    </source>
</evidence>
<dbReference type="InterPro" id="IPR010982">
    <property type="entry name" value="Lambda_DNA-bd_dom_sf"/>
</dbReference>
<dbReference type="InterPro" id="IPR039418">
    <property type="entry name" value="LexA-like"/>
</dbReference>
<dbReference type="GO" id="GO:0003677">
    <property type="term" value="F:DNA binding"/>
    <property type="evidence" value="ECO:0007669"/>
    <property type="project" value="UniProtKB-KW"/>
</dbReference>
<reference evidence="6" key="1">
    <citation type="submission" date="2018-05" db="EMBL/GenBank/DDBJ databases">
        <authorList>
            <consortium name="PulseNet: The National Subtyping Network for Foodborne Disease Surveillance"/>
            <person name="Tarr C.L."/>
            <person name="Trees E."/>
            <person name="Katz L.S."/>
            <person name="Carleton-Romer H.A."/>
            <person name="Stroika S."/>
            <person name="Kucerova Z."/>
            <person name="Roache K.F."/>
            <person name="Sabol A.L."/>
            <person name="Besser J."/>
            <person name="Gerner-Smidt P."/>
        </authorList>
    </citation>
    <scope>NUCLEOTIDE SEQUENCE</scope>
    <source>
        <strain evidence="6">2014D-0197</strain>
        <strain evidence="5 7">PNUSAC001503</strain>
    </source>
</reference>
<accession>A0A5L4KDV2</accession>
<gene>
    <name evidence="6" type="ORF">AAH17_08805</name>
    <name evidence="5" type="ORF">CX802_07430</name>
</gene>
<dbReference type="Gene3D" id="2.10.109.10">
    <property type="entry name" value="Umud Fragment, subunit A"/>
    <property type="match status" value="1"/>
</dbReference>
<dbReference type="CDD" id="cd00093">
    <property type="entry name" value="HTH_XRE"/>
    <property type="match status" value="1"/>
</dbReference>
<keyword evidence="2" id="KW-0238">DNA-binding</keyword>
<dbReference type="SUPFAM" id="SSF47413">
    <property type="entry name" value="lambda repressor-like DNA-binding domains"/>
    <property type="match status" value="1"/>
</dbReference>